<organism evidence="1 2">
    <name type="scientific">Burkholderia singularis</name>
    <dbReference type="NCBI Taxonomy" id="1503053"/>
    <lineage>
        <taxon>Bacteria</taxon>
        <taxon>Pseudomonadati</taxon>
        <taxon>Pseudomonadota</taxon>
        <taxon>Betaproteobacteria</taxon>
        <taxon>Burkholderiales</taxon>
        <taxon>Burkholderiaceae</taxon>
        <taxon>Burkholderia</taxon>
        <taxon>pseudomallei group</taxon>
    </lineage>
</organism>
<proteinExistence type="predicted"/>
<dbReference type="SUPFAM" id="SSF53901">
    <property type="entry name" value="Thiolase-like"/>
    <property type="match status" value="2"/>
</dbReference>
<keyword evidence="2" id="KW-1185">Reference proteome</keyword>
<dbReference type="OrthoDB" id="8995196at2"/>
<dbReference type="EMBL" id="LOWA01000037">
    <property type="protein sequence ID" value="KVE25772.1"/>
    <property type="molecule type" value="Genomic_DNA"/>
</dbReference>
<dbReference type="GO" id="GO:0016746">
    <property type="term" value="F:acyltransferase activity"/>
    <property type="evidence" value="ECO:0007669"/>
    <property type="project" value="InterPro"/>
</dbReference>
<dbReference type="RefSeq" id="WP_059518851.1">
    <property type="nucleotide sequence ID" value="NZ_LOWA01000037.1"/>
</dbReference>
<reference evidence="1 2" key="1">
    <citation type="submission" date="2015-11" db="EMBL/GenBank/DDBJ databases">
        <title>Expanding the genomic diversity of Burkholderia species for the development of highly accurate diagnostics.</title>
        <authorList>
            <person name="Sahl J."/>
            <person name="Keim P."/>
            <person name="Wagner D."/>
        </authorList>
    </citation>
    <scope>NUCLEOTIDE SEQUENCE [LARGE SCALE GENOMIC DNA]</scope>
    <source>
        <strain evidence="1 2">TSV85</strain>
    </source>
</reference>
<evidence type="ECO:0000313" key="2">
    <source>
        <dbReference type="Proteomes" id="UP000062788"/>
    </source>
</evidence>
<dbReference type="Gene3D" id="3.40.47.10">
    <property type="match status" value="2"/>
</dbReference>
<gene>
    <name evidence="1" type="ORF">WS67_17920</name>
</gene>
<accession>A0A103DZX3</accession>
<sequence>MSLPTLDEVRHDTRGAARRAPLARDALTLTGGVVVLPPAVAFNAIQAQERHHGYRHLLLPQARFARPRGHGALTPDEAARLAPGGRPTLRIAPPGRSLADLAADAALDLRDQLGSGQLARTTHVLVASCALNETIGDSVVGRMQYELGLQRVMPLALGQNGTLGWYSALTLLDGMLGPDDQALVIVSDKWLYPFFRQFGDLVGYGDAAAAMLVNRAGHAPDGAAWGGLRGVALAFGESIAEPWAAEPGALRDTLAPIAARAIQHALDAAALRADQIDWCVPPGFDPEFTACVANAASLPLGCRMQHDLAGHLSSADSAAALIRLASALDEGERRTVLVWDAALHGAAAAAVCDVTGGFDAALDIDGDAR</sequence>
<protein>
    <recommendedName>
        <fullName evidence="3">3-oxoacyl-ACP synthase</fullName>
    </recommendedName>
</protein>
<evidence type="ECO:0008006" key="3">
    <source>
        <dbReference type="Google" id="ProtNLM"/>
    </source>
</evidence>
<name>A0A103DZX3_9BURK</name>
<dbReference type="InterPro" id="IPR016039">
    <property type="entry name" value="Thiolase-like"/>
</dbReference>
<comment type="caution">
    <text evidence="1">The sequence shown here is derived from an EMBL/GenBank/DDBJ whole genome shotgun (WGS) entry which is preliminary data.</text>
</comment>
<dbReference type="Proteomes" id="UP000062788">
    <property type="component" value="Unassembled WGS sequence"/>
</dbReference>
<evidence type="ECO:0000313" key="1">
    <source>
        <dbReference type="EMBL" id="KVE25772.1"/>
    </source>
</evidence>
<dbReference type="AlphaFoldDB" id="A0A103DZX3"/>